<reference evidence="3" key="1">
    <citation type="submission" date="2021-12" db="EMBL/GenBank/DDBJ databases">
        <authorList>
            <person name="Ulrich A."/>
        </authorList>
    </citation>
    <scope>NUCLEOTIDE SEQUENCE</scope>
    <source>
        <strain evidence="3">A1P009</strain>
    </source>
</reference>
<evidence type="ECO:0000313" key="3">
    <source>
        <dbReference type="EMBL" id="MCD9095410.1"/>
    </source>
</evidence>
<dbReference type="SUPFAM" id="SSF50475">
    <property type="entry name" value="FMN-binding split barrel"/>
    <property type="match status" value="1"/>
</dbReference>
<dbReference type="RefSeq" id="WP_232133958.1">
    <property type="nucleotide sequence ID" value="NZ_CP089507.1"/>
</dbReference>
<dbReference type="InterPro" id="IPR012349">
    <property type="entry name" value="Split_barrel_FMN-bd"/>
</dbReference>
<gene>
    <name evidence="3" type="ORF">LTT95_00445</name>
</gene>
<feature type="region of interest" description="Disordered" evidence="1">
    <location>
        <begin position="1"/>
        <end position="20"/>
    </location>
</feature>
<evidence type="ECO:0000259" key="2">
    <source>
        <dbReference type="Pfam" id="PF16242"/>
    </source>
</evidence>
<dbReference type="EMBL" id="JAJQKU010000001">
    <property type="protein sequence ID" value="MCD9095410.1"/>
    <property type="molecule type" value="Genomic_DNA"/>
</dbReference>
<organism evidence="3 4">
    <name type="scientific">Luteimonas fraxinea</name>
    <dbReference type="NCBI Taxonomy" id="2901869"/>
    <lineage>
        <taxon>Bacteria</taxon>
        <taxon>Pseudomonadati</taxon>
        <taxon>Pseudomonadota</taxon>
        <taxon>Gammaproteobacteria</taxon>
        <taxon>Lysobacterales</taxon>
        <taxon>Lysobacteraceae</taxon>
        <taxon>Luteimonas</taxon>
    </lineage>
</organism>
<accession>A0ABS8UA13</accession>
<comment type="caution">
    <text evidence="3">The sequence shown here is derived from an EMBL/GenBank/DDBJ whole genome shotgun (WGS) entry which is preliminary data.</text>
</comment>
<dbReference type="PANTHER" id="PTHR34818">
    <property type="entry name" value="PROTEIN BLI-3"/>
    <property type="match status" value="1"/>
</dbReference>
<keyword evidence="4" id="KW-1185">Reference proteome</keyword>
<dbReference type="InterPro" id="IPR038725">
    <property type="entry name" value="YdaG_split_barrel_FMN-bd"/>
</dbReference>
<sequence length="179" mass="19677">MDSINRNQPEHNREDLAGTDAAARIREMTKDAESCFFCTTPLSGSETGGTRPMAIEEADASGALWFLSASDSHKNAEIEADPAVRLYFQASKHSGFLALDGHATISRDRQRIEDLWNPIMKTWFTEGKDDPRITVIQVKPTGGYYWDNKHGDFVAASKMVVGAAIGKTLDDSIEGRVSP</sequence>
<name>A0ABS8UA13_9GAMM</name>
<feature type="domain" description="General stress protein FMN-binding split barrel" evidence="2">
    <location>
        <begin position="20"/>
        <end position="170"/>
    </location>
</feature>
<reference evidence="3" key="2">
    <citation type="journal article" date="2022" name="Syst. Appl. Microbiol.">
        <title>Physiological and genomic characterisation of Luteimonas fraxinea sp. nov., a bacterial species associated with trees tolerant to ash dieback.</title>
        <authorList>
            <person name="Ulrich K."/>
            <person name="Becker R."/>
            <person name="Behrendt U."/>
            <person name="Kube M."/>
            <person name="Schneck V."/>
            <person name="Ulrich A."/>
        </authorList>
    </citation>
    <scope>NUCLEOTIDE SEQUENCE</scope>
    <source>
        <strain evidence="3">A1P009</strain>
    </source>
</reference>
<proteinExistence type="predicted"/>
<dbReference type="Gene3D" id="2.30.110.10">
    <property type="entry name" value="Electron Transport, Fmn-binding Protein, Chain A"/>
    <property type="match status" value="1"/>
</dbReference>
<protein>
    <submittedName>
        <fullName evidence="3">Pyridoxamine 5'-phosphate oxidase family protein</fullName>
    </submittedName>
</protein>
<dbReference type="InterPro" id="IPR052917">
    <property type="entry name" value="Stress-Dev_Protein"/>
</dbReference>
<dbReference type="Pfam" id="PF16242">
    <property type="entry name" value="Pyrid_ox_like"/>
    <property type="match status" value="1"/>
</dbReference>
<dbReference type="Proteomes" id="UP001430360">
    <property type="component" value="Unassembled WGS sequence"/>
</dbReference>
<evidence type="ECO:0000256" key="1">
    <source>
        <dbReference type="SAM" id="MobiDB-lite"/>
    </source>
</evidence>
<evidence type="ECO:0000313" key="4">
    <source>
        <dbReference type="Proteomes" id="UP001430360"/>
    </source>
</evidence>
<dbReference type="PANTHER" id="PTHR34818:SF1">
    <property type="entry name" value="PROTEIN BLI-3"/>
    <property type="match status" value="1"/>
</dbReference>